<dbReference type="PROSITE" id="PS00028">
    <property type="entry name" value="ZINC_FINGER_C2H2_1"/>
    <property type="match status" value="4"/>
</dbReference>
<dbReference type="PANTHER" id="PTHR24394">
    <property type="entry name" value="ZINC FINGER PROTEIN"/>
    <property type="match status" value="1"/>
</dbReference>
<dbReference type="PROSITE" id="PS51915">
    <property type="entry name" value="ZAD"/>
    <property type="match status" value="1"/>
</dbReference>
<evidence type="ECO:0000256" key="8">
    <source>
        <dbReference type="ARBA" id="ARBA00023163"/>
    </source>
</evidence>
<evidence type="ECO:0000256" key="7">
    <source>
        <dbReference type="ARBA" id="ARBA00023125"/>
    </source>
</evidence>
<keyword evidence="5 11" id="KW-0862">Zinc</keyword>
<evidence type="ECO:0000256" key="6">
    <source>
        <dbReference type="ARBA" id="ARBA00023015"/>
    </source>
</evidence>
<proteinExistence type="predicted"/>
<feature type="domain" description="ZAD" evidence="13">
    <location>
        <begin position="20"/>
        <end position="90"/>
    </location>
</feature>
<feature type="domain" description="C2H2-type" evidence="12">
    <location>
        <begin position="300"/>
        <end position="327"/>
    </location>
</feature>
<keyword evidence="7" id="KW-0238">DNA-binding</keyword>
<dbReference type="PANTHER" id="PTHR24394:SF29">
    <property type="entry name" value="MYONEURIN"/>
    <property type="match status" value="1"/>
</dbReference>
<evidence type="ECO:0000256" key="4">
    <source>
        <dbReference type="ARBA" id="ARBA00022771"/>
    </source>
</evidence>
<accession>A0A9P0KUM7</accession>
<dbReference type="FunFam" id="3.30.160.60:FF:000646">
    <property type="entry name" value="Myeloid zinc finger 1"/>
    <property type="match status" value="1"/>
</dbReference>
<evidence type="ECO:0000313" key="14">
    <source>
        <dbReference type="EMBL" id="CAH1980639.1"/>
    </source>
</evidence>
<dbReference type="AlphaFoldDB" id="A0A9P0KUM7"/>
<evidence type="ECO:0000256" key="10">
    <source>
        <dbReference type="PROSITE-ProRule" id="PRU00042"/>
    </source>
</evidence>
<keyword evidence="9" id="KW-0539">Nucleus</keyword>
<keyword evidence="8" id="KW-0804">Transcription</keyword>
<dbReference type="InterPro" id="IPR036236">
    <property type="entry name" value="Znf_C2H2_sf"/>
</dbReference>
<name>A0A9P0KUM7_ACAOB</name>
<dbReference type="SUPFAM" id="SSF57716">
    <property type="entry name" value="Glucocorticoid receptor-like (DNA-binding domain)"/>
    <property type="match status" value="1"/>
</dbReference>
<evidence type="ECO:0000256" key="5">
    <source>
        <dbReference type="ARBA" id="ARBA00022833"/>
    </source>
</evidence>
<feature type="domain" description="C2H2-type" evidence="12">
    <location>
        <begin position="210"/>
        <end position="237"/>
    </location>
</feature>
<gene>
    <name evidence="14" type="ORF">ACAOBT_LOCUS14102</name>
</gene>
<evidence type="ECO:0000256" key="1">
    <source>
        <dbReference type="ARBA" id="ARBA00004123"/>
    </source>
</evidence>
<dbReference type="OrthoDB" id="8117402at2759"/>
<dbReference type="PROSITE" id="PS50157">
    <property type="entry name" value="ZINC_FINGER_C2H2_2"/>
    <property type="match status" value="4"/>
</dbReference>
<evidence type="ECO:0000313" key="15">
    <source>
        <dbReference type="Proteomes" id="UP001152888"/>
    </source>
</evidence>
<evidence type="ECO:0000259" key="12">
    <source>
        <dbReference type="PROSITE" id="PS50157"/>
    </source>
</evidence>
<reference evidence="14" key="1">
    <citation type="submission" date="2022-03" db="EMBL/GenBank/DDBJ databases">
        <authorList>
            <person name="Sayadi A."/>
        </authorList>
    </citation>
    <scope>NUCLEOTIDE SEQUENCE</scope>
</reference>
<feature type="domain" description="C2H2-type" evidence="12">
    <location>
        <begin position="266"/>
        <end position="293"/>
    </location>
</feature>
<dbReference type="Gene3D" id="3.40.1800.20">
    <property type="match status" value="1"/>
</dbReference>
<dbReference type="Pfam" id="PF07776">
    <property type="entry name" value="zf-AD"/>
    <property type="match status" value="1"/>
</dbReference>
<evidence type="ECO:0000259" key="13">
    <source>
        <dbReference type="PROSITE" id="PS51915"/>
    </source>
</evidence>
<evidence type="ECO:0000256" key="3">
    <source>
        <dbReference type="ARBA" id="ARBA00022737"/>
    </source>
</evidence>
<feature type="binding site" evidence="11">
    <location>
        <position position="22"/>
    </location>
    <ligand>
        <name>Zn(2+)</name>
        <dbReference type="ChEBI" id="CHEBI:29105"/>
    </ligand>
</feature>
<dbReference type="InterPro" id="IPR013087">
    <property type="entry name" value="Znf_C2H2_type"/>
</dbReference>
<dbReference type="SMART" id="SM00355">
    <property type="entry name" value="ZnF_C2H2"/>
    <property type="match status" value="4"/>
</dbReference>
<keyword evidence="15" id="KW-1185">Reference proteome</keyword>
<dbReference type="FunFam" id="3.30.160.60:FF:000882">
    <property type="entry name" value="Predicted gene, 21060"/>
    <property type="match status" value="1"/>
</dbReference>
<dbReference type="GO" id="GO:0005634">
    <property type="term" value="C:nucleus"/>
    <property type="evidence" value="ECO:0007669"/>
    <property type="project" value="UniProtKB-SubCell"/>
</dbReference>
<protein>
    <submittedName>
        <fullName evidence="14">Uncharacterized protein</fullName>
    </submittedName>
</protein>
<keyword evidence="6" id="KW-0805">Transcription regulation</keyword>
<dbReference type="SUPFAM" id="SSF57667">
    <property type="entry name" value="beta-beta-alpha zinc fingers"/>
    <property type="match status" value="3"/>
</dbReference>
<evidence type="ECO:0000256" key="9">
    <source>
        <dbReference type="ARBA" id="ARBA00023242"/>
    </source>
</evidence>
<dbReference type="GO" id="GO:0008270">
    <property type="term" value="F:zinc ion binding"/>
    <property type="evidence" value="ECO:0007669"/>
    <property type="project" value="UniProtKB-UniRule"/>
</dbReference>
<dbReference type="Pfam" id="PF00096">
    <property type="entry name" value="zf-C2H2"/>
    <property type="match status" value="3"/>
</dbReference>
<keyword evidence="2 11" id="KW-0479">Metal-binding</keyword>
<sequence length="389" mass="45353">MERREMDMSIYLSTPLQIDKICRACLSEKGDMRPLFGACLDEMLNSFASIEVHQGDGFPSLMCLQCVLQCSRAYTFKQLCEKSDNILREYLSPEFQQRLAQSVSEQHDEKCEEIEAIDQEEQQQEVVGEETQVITDAREIHLVDEMGNIVVHHDVTEFVTYAEDVKDGEIYTTIECVPNVHDIHITEEPQHQQDAIQIEQVETQEEKHKYPCPKCDMSFNLKVDLKIHLMKHPKDLDYICDICQKGFPEARILRRHLKIHLEEKPHKCDQCDMSFAESSNLSKHKKKHTGELRNIVGKPHLCPSCGRSFKWASSLSKHMKYHTGHKLLSCEYCGKQYVELHPIRLREHPHAHSHRRSTLRLHDVRQVLCGFQHATHPSTDSYWRETIRL</sequence>
<feature type="binding site" evidence="11">
    <location>
        <position position="25"/>
    </location>
    <ligand>
        <name>Zn(2+)</name>
        <dbReference type="ChEBI" id="CHEBI:29105"/>
    </ligand>
</feature>
<dbReference type="Gene3D" id="3.30.160.60">
    <property type="entry name" value="Classic Zinc Finger"/>
    <property type="match status" value="3"/>
</dbReference>
<dbReference type="SMART" id="SM00868">
    <property type="entry name" value="zf-AD"/>
    <property type="match status" value="1"/>
</dbReference>
<comment type="subcellular location">
    <subcellularLocation>
        <location evidence="1">Nucleus</location>
    </subcellularLocation>
</comment>
<feature type="binding site" evidence="11">
    <location>
        <position position="66"/>
    </location>
    <ligand>
        <name>Zn(2+)</name>
        <dbReference type="ChEBI" id="CHEBI:29105"/>
    </ligand>
</feature>
<dbReference type="GO" id="GO:0003677">
    <property type="term" value="F:DNA binding"/>
    <property type="evidence" value="ECO:0007669"/>
    <property type="project" value="UniProtKB-KW"/>
</dbReference>
<feature type="binding site" evidence="11">
    <location>
        <position position="63"/>
    </location>
    <ligand>
        <name>Zn(2+)</name>
        <dbReference type="ChEBI" id="CHEBI:29105"/>
    </ligand>
</feature>
<keyword evidence="4 10" id="KW-0863">Zinc-finger</keyword>
<organism evidence="14 15">
    <name type="scientific">Acanthoscelides obtectus</name>
    <name type="common">Bean weevil</name>
    <name type="synonym">Bruchus obtectus</name>
    <dbReference type="NCBI Taxonomy" id="200917"/>
    <lineage>
        <taxon>Eukaryota</taxon>
        <taxon>Metazoa</taxon>
        <taxon>Ecdysozoa</taxon>
        <taxon>Arthropoda</taxon>
        <taxon>Hexapoda</taxon>
        <taxon>Insecta</taxon>
        <taxon>Pterygota</taxon>
        <taxon>Neoptera</taxon>
        <taxon>Endopterygota</taxon>
        <taxon>Coleoptera</taxon>
        <taxon>Polyphaga</taxon>
        <taxon>Cucujiformia</taxon>
        <taxon>Chrysomeloidea</taxon>
        <taxon>Chrysomelidae</taxon>
        <taxon>Bruchinae</taxon>
        <taxon>Bruchini</taxon>
        <taxon>Acanthoscelides</taxon>
    </lineage>
</organism>
<feature type="domain" description="C2H2-type" evidence="12">
    <location>
        <begin position="238"/>
        <end position="265"/>
    </location>
</feature>
<keyword evidence="3" id="KW-0677">Repeat</keyword>
<dbReference type="Proteomes" id="UP001152888">
    <property type="component" value="Unassembled WGS sequence"/>
</dbReference>
<evidence type="ECO:0000256" key="2">
    <source>
        <dbReference type="ARBA" id="ARBA00022723"/>
    </source>
</evidence>
<comment type="caution">
    <text evidence="14">The sequence shown here is derived from an EMBL/GenBank/DDBJ whole genome shotgun (WGS) entry which is preliminary data.</text>
</comment>
<dbReference type="InterPro" id="IPR012934">
    <property type="entry name" value="Znf_AD"/>
</dbReference>
<evidence type="ECO:0000256" key="11">
    <source>
        <dbReference type="PROSITE-ProRule" id="PRU01263"/>
    </source>
</evidence>
<dbReference type="EMBL" id="CAKOFQ010006898">
    <property type="protein sequence ID" value="CAH1980639.1"/>
    <property type="molecule type" value="Genomic_DNA"/>
</dbReference>